<dbReference type="InterPro" id="IPR003660">
    <property type="entry name" value="HAMP_dom"/>
</dbReference>
<evidence type="ECO:0000256" key="5">
    <source>
        <dbReference type="SAM" id="Phobius"/>
    </source>
</evidence>
<sequence length="730" mass="81640">MATSLFSLKAIKGWQHSITGKITQFLLAGIIIAFGAGAFTSWSLIDNFSYQQWVQRAEANAQIMTYIIRSVYTTVSVETRDTGQISRIVSDRQLGDTDSIIQTGYNPVDVLALASAQTHNPTWMFLYTPDKGFVGINNKSEEGDGVISFAGRLPRDVLVNDYIGFAQINGEACFISAVPVLTPSGEILGSLISSIGKKSDLYAAYDAMLKKSSIIFVLILLATLTLVTLFMRRLFRPVPLLINSITRIAREETDSVTPYLDQDDEIGHLASAIEKLRVAMKERGYLQRMHEMSQKMEHMAHHDSLTGLPNRVSFGLALDKRVSEVQQAEKPFNLLLIDLDNFKPVNDTFGHKAGDEVLINVAQRLQLLLGPNDMAARLGGDEFAILQQVSDNAVKEANRLAKRILRALSTPFSWSTHTFSISCSIGITSAPYQGNNTSTLMINADLAMYASKHHGRGCFHFFEDGMVMKQSHSLFINQEIIDGIDNEQFELYYQPIVNLQDETVHGYESLIRWNHPTKGLIYPDYFINIAESSGLIVRLGEWVIRQSCAVAAKWPEHIRIAVNVSANQLHSPGLVDVIKEALRTSQLSANRLEIEITESEKLDQSIALPVLKEIRAMGIDIAMDDLGTGYAALDYLLVYPFTRIKIARTLIDKLEQDNASQYLIVMLIQFAQKYNISVTAEGVETPLQRNILRKIKCQHVQGYFFSYPLRERDVLSAFADEALAEEVMHD</sequence>
<feature type="domain" description="HAMP" evidence="7">
    <location>
        <begin position="232"/>
        <end position="285"/>
    </location>
</feature>
<organism evidence="9 12">
    <name type="scientific">Citrobacter freundii</name>
    <dbReference type="NCBI Taxonomy" id="546"/>
    <lineage>
        <taxon>Bacteria</taxon>
        <taxon>Pseudomonadati</taxon>
        <taxon>Pseudomonadota</taxon>
        <taxon>Gammaproteobacteria</taxon>
        <taxon>Enterobacterales</taxon>
        <taxon>Enterobacteriaceae</taxon>
        <taxon>Citrobacter</taxon>
        <taxon>Citrobacter freundii complex</taxon>
    </lineage>
</organism>
<evidence type="ECO:0000313" key="10">
    <source>
        <dbReference type="EMBL" id="QLY35830.1"/>
    </source>
</evidence>
<dbReference type="InterPro" id="IPR043128">
    <property type="entry name" value="Rev_trsase/Diguanyl_cyclase"/>
</dbReference>
<gene>
    <name evidence="9" type="ORF">HV077_22320</name>
    <name evidence="10" type="ORF">HV164_04550</name>
</gene>
<dbReference type="Proteomes" id="UP000591803">
    <property type="component" value="Unassembled WGS sequence"/>
</dbReference>
<dbReference type="SUPFAM" id="SSF55073">
    <property type="entry name" value="Nucleotide cyclase"/>
    <property type="match status" value="1"/>
</dbReference>
<evidence type="ECO:0000256" key="1">
    <source>
        <dbReference type="ARBA" id="ARBA00001946"/>
    </source>
</evidence>
<feature type="domain" description="EAL" evidence="6">
    <location>
        <begin position="473"/>
        <end position="722"/>
    </location>
</feature>
<evidence type="ECO:0000313" key="12">
    <source>
        <dbReference type="Proteomes" id="UP000591803"/>
    </source>
</evidence>
<evidence type="ECO:0000259" key="8">
    <source>
        <dbReference type="PROSITE" id="PS50887"/>
    </source>
</evidence>
<dbReference type="Gene3D" id="6.10.340.10">
    <property type="match status" value="1"/>
</dbReference>
<dbReference type="Proteomes" id="UP000512043">
    <property type="component" value="Chromosome"/>
</dbReference>
<dbReference type="PANTHER" id="PTHR44757">
    <property type="entry name" value="DIGUANYLATE CYCLASE DGCP"/>
    <property type="match status" value="1"/>
</dbReference>
<dbReference type="EC" id="2.7.7.65" evidence="3"/>
<evidence type="ECO:0000313" key="9">
    <source>
        <dbReference type="EMBL" id="MBA8065055.1"/>
    </source>
</evidence>
<dbReference type="PROSITE" id="PS50887">
    <property type="entry name" value="GGDEF"/>
    <property type="match status" value="1"/>
</dbReference>
<keyword evidence="5" id="KW-0812">Transmembrane</keyword>
<dbReference type="InterPro" id="IPR052155">
    <property type="entry name" value="Biofilm_reg_signaling"/>
</dbReference>
<dbReference type="Gene3D" id="3.20.20.450">
    <property type="entry name" value="EAL domain"/>
    <property type="match status" value="1"/>
</dbReference>
<dbReference type="PANTHER" id="PTHR44757:SF2">
    <property type="entry name" value="BIOFILM ARCHITECTURE MAINTENANCE PROTEIN MBAA"/>
    <property type="match status" value="1"/>
</dbReference>
<dbReference type="EMBL" id="CP056597">
    <property type="protein sequence ID" value="QLY35830.1"/>
    <property type="molecule type" value="Genomic_DNA"/>
</dbReference>
<keyword evidence="5" id="KW-0472">Membrane</keyword>
<evidence type="ECO:0000256" key="3">
    <source>
        <dbReference type="ARBA" id="ARBA00012528"/>
    </source>
</evidence>
<feature type="transmembrane region" description="Helical" evidence="5">
    <location>
        <begin position="22"/>
        <end position="45"/>
    </location>
</feature>
<feature type="domain" description="GGDEF" evidence="8">
    <location>
        <begin position="330"/>
        <end position="464"/>
    </location>
</feature>
<dbReference type="SUPFAM" id="SSF158472">
    <property type="entry name" value="HAMP domain-like"/>
    <property type="match status" value="1"/>
</dbReference>
<dbReference type="GO" id="GO:0007165">
    <property type="term" value="P:signal transduction"/>
    <property type="evidence" value="ECO:0007669"/>
    <property type="project" value="InterPro"/>
</dbReference>
<dbReference type="SMART" id="SM00267">
    <property type="entry name" value="GGDEF"/>
    <property type="match status" value="1"/>
</dbReference>
<dbReference type="RefSeq" id="WP_137399659.1">
    <property type="nucleotide sequence ID" value="NZ_CP055466.1"/>
</dbReference>
<dbReference type="InterPro" id="IPR035919">
    <property type="entry name" value="EAL_sf"/>
</dbReference>
<dbReference type="Pfam" id="PF00563">
    <property type="entry name" value="EAL"/>
    <property type="match status" value="1"/>
</dbReference>
<protein>
    <recommendedName>
        <fullName evidence="3">diguanylate cyclase</fullName>
        <ecNumber evidence="3">2.7.7.65</ecNumber>
    </recommendedName>
</protein>
<evidence type="ECO:0000259" key="6">
    <source>
        <dbReference type="PROSITE" id="PS50883"/>
    </source>
</evidence>
<dbReference type="CDD" id="cd01949">
    <property type="entry name" value="GGDEF"/>
    <property type="match status" value="1"/>
</dbReference>
<feature type="transmembrane region" description="Helical" evidence="5">
    <location>
        <begin position="214"/>
        <end position="235"/>
    </location>
</feature>
<keyword evidence="5" id="KW-1133">Transmembrane helix</keyword>
<proteinExistence type="predicted"/>
<accession>A0A7D6Z6S4</accession>
<dbReference type="PROSITE" id="PS50885">
    <property type="entry name" value="HAMP"/>
    <property type="match status" value="1"/>
</dbReference>
<reference evidence="11 12" key="1">
    <citation type="submission" date="2020-06" db="EMBL/GenBank/DDBJ databases">
        <title>REHAB project genomes.</title>
        <authorList>
            <person name="Shaw L.P."/>
        </authorList>
    </citation>
    <scope>NUCLEOTIDE SEQUENCE [LARGE SCALE GENOMIC DNA]</scope>
    <source>
        <strain evidence="9 12">RHBSTW-00116</strain>
        <strain evidence="11">RHBSTW-00334</strain>
    </source>
</reference>
<dbReference type="CDD" id="cd01948">
    <property type="entry name" value="EAL"/>
    <property type="match status" value="1"/>
</dbReference>
<dbReference type="InterPro" id="IPR000160">
    <property type="entry name" value="GGDEF_dom"/>
</dbReference>
<reference evidence="10" key="2">
    <citation type="journal article" date="2021" name="Microb. Genom.">
        <title>A genomic epidemiological study shows that prevalence of antimicrobial resistance in Enterobacterales is associated with the livestock host, as well as antimicrobial usage.</title>
        <authorList>
            <person name="AbuOun M."/>
            <person name="Jones H."/>
            <person name="Stubberfield E."/>
            <person name="Gilson D."/>
            <person name="Shaw L.P."/>
            <person name="Hubbard A.T.M."/>
            <person name="Chau K.K."/>
            <person name="Sebra R."/>
            <person name="Peto T.E.A."/>
            <person name="Crook D.W."/>
            <person name="Read D.S."/>
            <person name="Gweon H.S."/>
            <person name="Walker A.S."/>
            <person name="Stoesser N."/>
            <person name="Smith R.P."/>
            <person name="Anjum M.F."/>
            <person name="On Behalf Of The Rehab Consortium."/>
        </authorList>
    </citation>
    <scope>NUCLEOTIDE SEQUENCE</scope>
    <source>
        <strain evidence="10">RHBSTW-00334</strain>
    </source>
</reference>
<dbReference type="Pfam" id="PF00990">
    <property type="entry name" value="GGDEF"/>
    <property type="match status" value="1"/>
</dbReference>
<evidence type="ECO:0000256" key="4">
    <source>
        <dbReference type="ARBA" id="ARBA00034247"/>
    </source>
</evidence>
<dbReference type="GO" id="GO:0016020">
    <property type="term" value="C:membrane"/>
    <property type="evidence" value="ECO:0007669"/>
    <property type="project" value="InterPro"/>
</dbReference>
<dbReference type="GO" id="GO:0052621">
    <property type="term" value="F:diguanylate cyclase activity"/>
    <property type="evidence" value="ECO:0007669"/>
    <property type="project" value="UniProtKB-EC"/>
</dbReference>
<name>A0A7D6Z6S4_CITFR</name>
<evidence type="ECO:0000259" key="7">
    <source>
        <dbReference type="PROSITE" id="PS50885"/>
    </source>
</evidence>
<evidence type="ECO:0000313" key="11">
    <source>
        <dbReference type="Proteomes" id="UP000512043"/>
    </source>
</evidence>
<comment type="cofactor">
    <cofactor evidence="1">
        <name>Mg(2+)</name>
        <dbReference type="ChEBI" id="CHEBI:18420"/>
    </cofactor>
</comment>
<dbReference type="SUPFAM" id="SSF141868">
    <property type="entry name" value="EAL domain-like"/>
    <property type="match status" value="1"/>
</dbReference>
<dbReference type="InterPro" id="IPR029787">
    <property type="entry name" value="Nucleotide_cyclase"/>
</dbReference>
<dbReference type="EMBL" id="JABXRI010000001">
    <property type="protein sequence ID" value="MBA8065055.1"/>
    <property type="molecule type" value="Genomic_DNA"/>
</dbReference>
<dbReference type="NCBIfam" id="TIGR00254">
    <property type="entry name" value="GGDEF"/>
    <property type="match status" value="1"/>
</dbReference>
<evidence type="ECO:0000256" key="2">
    <source>
        <dbReference type="ARBA" id="ARBA00004665"/>
    </source>
</evidence>
<dbReference type="Gene3D" id="3.30.70.270">
    <property type="match status" value="1"/>
</dbReference>
<comment type="catalytic activity">
    <reaction evidence="4">
        <text>2 GTP = 3',3'-c-di-GMP + 2 diphosphate</text>
        <dbReference type="Rhea" id="RHEA:24898"/>
        <dbReference type="ChEBI" id="CHEBI:33019"/>
        <dbReference type="ChEBI" id="CHEBI:37565"/>
        <dbReference type="ChEBI" id="CHEBI:58805"/>
        <dbReference type="EC" id="2.7.7.65"/>
    </reaction>
</comment>
<dbReference type="PROSITE" id="PS50883">
    <property type="entry name" value="EAL"/>
    <property type="match status" value="1"/>
</dbReference>
<comment type="pathway">
    <text evidence="2">Purine metabolism; 3',5'-cyclic di-GMP biosynthesis.</text>
</comment>
<dbReference type="FunFam" id="3.30.70.270:FF:000001">
    <property type="entry name" value="Diguanylate cyclase domain protein"/>
    <property type="match status" value="1"/>
</dbReference>
<dbReference type="AlphaFoldDB" id="A0A7D6Z6S4"/>
<dbReference type="InterPro" id="IPR001633">
    <property type="entry name" value="EAL_dom"/>
</dbReference>
<dbReference type="SMART" id="SM00052">
    <property type="entry name" value="EAL"/>
    <property type="match status" value="1"/>
</dbReference>